<evidence type="ECO:0000256" key="8">
    <source>
        <dbReference type="ARBA" id="ARBA00023121"/>
    </source>
</evidence>
<dbReference type="Pfam" id="PF10256">
    <property type="entry name" value="Erf4"/>
    <property type="match status" value="1"/>
</dbReference>
<evidence type="ECO:0000256" key="10">
    <source>
        <dbReference type="RuleBase" id="RU003844"/>
    </source>
</evidence>
<feature type="compositionally biased region" description="Basic and acidic residues" evidence="11">
    <location>
        <begin position="540"/>
        <end position="555"/>
    </location>
</feature>
<dbReference type="OrthoDB" id="416222at2759"/>
<dbReference type="SUPFAM" id="SSF50729">
    <property type="entry name" value="PH domain-like"/>
    <property type="match status" value="1"/>
</dbReference>
<keyword evidence="6" id="KW-0597">Phosphoprotein</keyword>
<dbReference type="InterPro" id="IPR018494">
    <property type="entry name" value="Oxysterol-bd_CS"/>
</dbReference>
<dbReference type="PANTHER" id="PTHR10972:SF203">
    <property type="entry name" value="OXYSTEROL-BINDING PROTEIN HOMOLOG 3"/>
    <property type="match status" value="1"/>
</dbReference>
<dbReference type="CDD" id="cd13289">
    <property type="entry name" value="PH_Osh3p_yeast"/>
    <property type="match status" value="1"/>
</dbReference>
<keyword evidence="9" id="KW-0472">Membrane</keyword>
<feature type="compositionally biased region" description="Polar residues" evidence="11">
    <location>
        <begin position="12"/>
        <end position="22"/>
    </location>
</feature>
<sequence>MTGNTDLEDSQPRLTANHNETPAQLLMDDDARGSNRVSGMADVDSRSDDGDITGIYDTSVGGGTRGGADIDAVEHALDHIESRPAHTRTGSEFDPDARNSEPSPDVNLDLSSVEDAAGDGAILTRDYVHPLAAAQLAPGKILVSGQIQGQIGKTASVRSRGRVPDALEVLPLDEHVSTRTRRRAIPHSSYYSGPPGLDSAYGSDPVAQIGVHYPREILRIERDYSGGELCQFHPTFPLELEGRITPVQHQESMNSINEVLISAHSLLPSFVYNSVAILTLYVSTLFVSSHYDKEMQRLRLLIDQLNREVYNPQGLNILWPQRTAFLFGVGRSAMTTAPYDPSRGVAALAHASHLSAGIPEAAVPNDILCRGWMLKKRRKKMQGYARRYFVLTNSGVLSYSFDPKSPTRDSILLRHASLSSSERRRDIHIDSGTSTFHVRALTQDDFSLWIGSCRKFVNISGEIEHEEPLPAEGAGTGAKAGHTRSYSRSMSLGIMSDQRKALGLLGEMSKVQQTLHDLEEAIAMVKEDDSKKKHHNSTKSKKDKEVKEKEKEKEGLFGLFSGSHKKSSTPTMTIEPLSPPPVSEDGTLVGATPRVSFAGSVASAPSTVHSYLTSTIQTLKTQHSALTTLLEARNITPIPNRTASPLMGAAIDLSRSRSVSRVSRHSMASEVTSQMWFDASDGADEFFLDADESESGAIRAVSEKHSDVESDEECEDVVDEESSEDEPEPEPAPTLESDVSAIPSTAVVRRTKLPAPNTGEEGSLFAVLKKNVGKDLSTVSLAEDVEYTNLLDEAVAASDPVDRIALVTAFAVSGYACTLHRASRKPFNPMLGETFEDIRLGFIAEKVSHHPPIMACHAHGEGWEFWCTSGAKNKFWGKSLEIIPMGAAYVRIGDEVYSWQKPSSFMRNLIAGNRYLEHVGPMSITSTAGHRCDLDFKEGGFWGSTLNHVGGSILSPDSKIVSKIEGTWHEGLSQHLDTKGSHLKVLWRPNPFPPFADQYYGFTGFTITLNELTPDLVGVVPPTDSRLRPDQRAMEEGRIDDADRLKIQLEEGQRARRRAREEAGEEWKPQWFEQGTDGEWKYKGGYWETRKTGKWSSVQLW</sequence>
<keyword evidence="7" id="KW-0445">Lipid transport</keyword>
<organism evidence="13 14">
    <name type="scientific">Rhizoctonia solani</name>
    <dbReference type="NCBI Taxonomy" id="456999"/>
    <lineage>
        <taxon>Eukaryota</taxon>
        <taxon>Fungi</taxon>
        <taxon>Dikarya</taxon>
        <taxon>Basidiomycota</taxon>
        <taxon>Agaricomycotina</taxon>
        <taxon>Agaricomycetes</taxon>
        <taxon>Cantharellales</taxon>
        <taxon>Ceratobasidiaceae</taxon>
        <taxon>Rhizoctonia</taxon>
    </lineage>
</organism>
<dbReference type="SMART" id="SM00233">
    <property type="entry name" value="PH"/>
    <property type="match status" value="1"/>
</dbReference>
<dbReference type="InterPro" id="IPR000648">
    <property type="entry name" value="Oxysterol-bd"/>
</dbReference>
<dbReference type="GO" id="GO:0032934">
    <property type="term" value="F:sterol binding"/>
    <property type="evidence" value="ECO:0007669"/>
    <property type="project" value="TreeGrafter"/>
</dbReference>
<evidence type="ECO:0000259" key="12">
    <source>
        <dbReference type="PROSITE" id="PS50003"/>
    </source>
</evidence>
<comment type="caution">
    <text evidence="13">The sequence shown here is derived from an EMBL/GenBank/DDBJ whole genome shotgun (WGS) entry which is preliminary data.</text>
</comment>
<dbReference type="Gene3D" id="3.30.70.3490">
    <property type="match status" value="1"/>
</dbReference>
<dbReference type="GO" id="GO:0035621">
    <property type="term" value="P:ER to Golgi ceramide transport"/>
    <property type="evidence" value="ECO:0007669"/>
    <property type="project" value="TreeGrafter"/>
</dbReference>
<dbReference type="GO" id="GO:0006897">
    <property type="term" value="P:endocytosis"/>
    <property type="evidence" value="ECO:0007669"/>
    <property type="project" value="TreeGrafter"/>
</dbReference>
<comment type="subcellular location">
    <subcellularLocation>
        <location evidence="2">Cytoplasm</location>
    </subcellularLocation>
    <subcellularLocation>
        <location evidence="1">Membrane</location>
    </subcellularLocation>
</comment>
<evidence type="ECO:0000313" key="14">
    <source>
        <dbReference type="Proteomes" id="UP000602905"/>
    </source>
</evidence>
<dbReference type="PANTHER" id="PTHR10972">
    <property type="entry name" value="OXYSTEROL-BINDING PROTEIN-RELATED"/>
    <property type="match status" value="1"/>
</dbReference>
<evidence type="ECO:0000256" key="11">
    <source>
        <dbReference type="SAM" id="MobiDB-lite"/>
    </source>
</evidence>
<keyword evidence="4" id="KW-0813">Transport</keyword>
<feature type="compositionally biased region" description="Basic and acidic residues" evidence="11">
    <location>
        <begin position="72"/>
        <end position="99"/>
    </location>
</feature>
<feature type="compositionally biased region" description="Acidic residues" evidence="11">
    <location>
        <begin position="709"/>
        <end position="729"/>
    </location>
</feature>
<dbReference type="GO" id="GO:0097038">
    <property type="term" value="C:perinuclear endoplasmic reticulum"/>
    <property type="evidence" value="ECO:0007669"/>
    <property type="project" value="TreeGrafter"/>
</dbReference>
<evidence type="ECO:0000256" key="5">
    <source>
        <dbReference type="ARBA" id="ARBA00022490"/>
    </source>
</evidence>
<dbReference type="Pfam" id="PF01237">
    <property type="entry name" value="Oxysterol_BP"/>
    <property type="match status" value="1"/>
</dbReference>
<name>A0A8H7LYA1_9AGAM</name>
<evidence type="ECO:0000256" key="7">
    <source>
        <dbReference type="ARBA" id="ARBA00023055"/>
    </source>
</evidence>
<feature type="non-terminal residue" evidence="13">
    <location>
        <position position="1101"/>
    </location>
</feature>
<dbReference type="InterPro" id="IPR041680">
    <property type="entry name" value="PH_8"/>
</dbReference>
<dbReference type="FunFam" id="2.40.160.120:FF:000001">
    <property type="entry name" value="Oxysterol-binding protein"/>
    <property type="match status" value="1"/>
</dbReference>
<dbReference type="GO" id="GO:0006887">
    <property type="term" value="P:exocytosis"/>
    <property type="evidence" value="ECO:0007669"/>
    <property type="project" value="TreeGrafter"/>
</dbReference>
<dbReference type="GO" id="GO:0034727">
    <property type="term" value="P:piecemeal microautophagy of the nucleus"/>
    <property type="evidence" value="ECO:0007669"/>
    <property type="project" value="TreeGrafter"/>
</dbReference>
<dbReference type="PROSITE" id="PS50003">
    <property type="entry name" value="PH_DOMAIN"/>
    <property type="match status" value="1"/>
</dbReference>
<dbReference type="SUPFAM" id="SSF144000">
    <property type="entry name" value="Oxysterol-binding protein-like"/>
    <property type="match status" value="1"/>
</dbReference>
<dbReference type="AlphaFoldDB" id="A0A8H7LYA1"/>
<dbReference type="InterPro" id="IPR001849">
    <property type="entry name" value="PH_domain"/>
</dbReference>
<dbReference type="InterPro" id="IPR011993">
    <property type="entry name" value="PH-like_dom_sf"/>
</dbReference>
<dbReference type="EMBL" id="JACYCD010000049">
    <property type="protein sequence ID" value="KAF8708426.1"/>
    <property type="molecule type" value="Genomic_DNA"/>
</dbReference>
<evidence type="ECO:0000313" key="13">
    <source>
        <dbReference type="EMBL" id="KAF8708426.1"/>
    </source>
</evidence>
<protein>
    <submittedName>
        <fullName evidence="13">Pleckstrin homology domain</fullName>
    </submittedName>
</protein>
<dbReference type="GO" id="GO:0005829">
    <property type="term" value="C:cytosol"/>
    <property type="evidence" value="ECO:0007669"/>
    <property type="project" value="TreeGrafter"/>
</dbReference>
<dbReference type="GO" id="GO:0120009">
    <property type="term" value="P:intermembrane lipid transfer"/>
    <property type="evidence" value="ECO:0007669"/>
    <property type="project" value="UniProtKB-ARBA"/>
</dbReference>
<dbReference type="Proteomes" id="UP000602905">
    <property type="component" value="Unassembled WGS sequence"/>
</dbReference>
<dbReference type="InterPro" id="IPR037239">
    <property type="entry name" value="OSBP_sf"/>
</dbReference>
<feature type="region of interest" description="Disordered" evidence="11">
    <location>
        <begin position="526"/>
        <end position="582"/>
    </location>
</feature>
<evidence type="ECO:0000256" key="4">
    <source>
        <dbReference type="ARBA" id="ARBA00022448"/>
    </source>
</evidence>
<dbReference type="GO" id="GO:0032541">
    <property type="term" value="C:cortical endoplasmic reticulum"/>
    <property type="evidence" value="ECO:0007669"/>
    <property type="project" value="TreeGrafter"/>
</dbReference>
<dbReference type="PROSITE" id="PS01013">
    <property type="entry name" value="OSBP"/>
    <property type="match status" value="1"/>
</dbReference>
<accession>A0A8H7LYA1</accession>
<dbReference type="GO" id="GO:0030011">
    <property type="term" value="P:maintenance of cell polarity"/>
    <property type="evidence" value="ECO:0007669"/>
    <property type="project" value="TreeGrafter"/>
</dbReference>
<dbReference type="Gene3D" id="2.40.160.120">
    <property type="match status" value="1"/>
</dbReference>
<dbReference type="GO" id="GO:0005886">
    <property type="term" value="C:plasma membrane"/>
    <property type="evidence" value="ECO:0007669"/>
    <property type="project" value="TreeGrafter"/>
</dbReference>
<comment type="similarity">
    <text evidence="3 10">Belongs to the OSBP family.</text>
</comment>
<feature type="region of interest" description="Disordered" evidence="11">
    <location>
        <begin position="699"/>
        <end position="743"/>
    </location>
</feature>
<gene>
    <name evidence="13" type="ORF">RHS03_03652</name>
</gene>
<dbReference type="InterPro" id="IPR019383">
    <property type="entry name" value="Golgin_A_7/ERF4"/>
</dbReference>
<feature type="region of interest" description="Disordered" evidence="11">
    <location>
        <begin position="1"/>
        <end position="111"/>
    </location>
</feature>
<keyword evidence="8" id="KW-0446">Lipid-binding</keyword>
<dbReference type="Gene3D" id="2.30.29.30">
    <property type="entry name" value="Pleckstrin-homology domain (PH domain)/Phosphotyrosine-binding domain (PTB)"/>
    <property type="match status" value="1"/>
</dbReference>
<evidence type="ECO:0000256" key="3">
    <source>
        <dbReference type="ARBA" id="ARBA00008842"/>
    </source>
</evidence>
<keyword evidence="5" id="KW-0963">Cytoplasm</keyword>
<reference evidence="13" key="1">
    <citation type="submission" date="2020-09" db="EMBL/GenBank/DDBJ databases">
        <title>Comparative genome analyses of four rice-infecting Rhizoctonia solani isolates reveal extensive enrichment of homogalacturonan modification genes.</title>
        <authorList>
            <person name="Lee D.-Y."/>
            <person name="Jeon J."/>
            <person name="Kim K.-T."/>
            <person name="Cheong K."/>
            <person name="Song H."/>
            <person name="Choi G."/>
            <person name="Ko J."/>
            <person name="Opiyo S.O."/>
            <person name="Zuo S."/>
            <person name="Madhav S."/>
            <person name="Lee Y.-H."/>
            <person name="Wang G.-L."/>
        </authorList>
    </citation>
    <scope>NUCLEOTIDE SEQUENCE</scope>
    <source>
        <strain evidence="13">AG1-IA WGL</strain>
    </source>
</reference>
<dbReference type="Pfam" id="PF15409">
    <property type="entry name" value="PH_8"/>
    <property type="match status" value="1"/>
</dbReference>
<evidence type="ECO:0000256" key="1">
    <source>
        <dbReference type="ARBA" id="ARBA00004370"/>
    </source>
</evidence>
<proteinExistence type="inferred from homology"/>
<evidence type="ECO:0000256" key="2">
    <source>
        <dbReference type="ARBA" id="ARBA00004496"/>
    </source>
</evidence>
<evidence type="ECO:0000256" key="9">
    <source>
        <dbReference type="ARBA" id="ARBA00023136"/>
    </source>
</evidence>
<feature type="domain" description="PH" evidence="12">
    <location>
        <begin position="366"/>
        <end position="458"/>
    </location>
</feature>
<evidence type="ECO:0000256" key="6">
    <source>
        <dbReference type="ARBA" id="ARBA00022553"/>
    </source>
</evidence>